<proteinExistence type="inferred from homology"/>
<dbReference type="GO" id="GO:0030570">
    <property type="term" value="F:pectate lyase activity"/>
    <property type="evidence" value="ECO:0007669"/>
    <property type="project" value="UniProtKB-EC"/>
</dbReference>
<feature type="chain" id="PRO_5037516896" description="Probable pectate lyase F" evidence="12">
    <location>
        <begin position="23"/>
        <end position="220"/>
    </location>
</feature>
<evidence type="ECO:0000256" key="3">
    <source>
        <dbReference type="ARBA" id="ARBA00004613"/>
    </source>
</evidence>
<protein>
    <recommendedName>
        <fullName evidence="11">Probable pectate lyase F</fullName>
        <ecNumber evidence="5">4.2.2.2</ecNumber>
    </recommendedName>
</protein>
<evidence type="ECO:0000256" key="1">
    <source>
        <dbReference type="ARBA" id="ARBA00000695"/>
    </source>
</evidence>
<comment type="function">
    <text evidence="10">Pectinolytic enzyme consist of four classes of enzymes: pectin lyase, polygalacturonase, pectin methylesterase and rhamnogalacturonase. Among pectinolytic enzymes, pectin lyase is the most important in depolymerization of pectin, since it cleaves internal glycosidic bonds of highly methylated pectins. Favors pectate, the anion, over pectin, the methyl ester.</text>
</comment>
<dbReference type="SUPFAM" id="SSF51126">
    <property type="entry name" value="Pectin lyase-like"/>
    <property type="match status" value="1"/>
</dbReference>
<dbReference type="InterPro" id="IPR004898">
    <property type="entry name" value="Pectate_lyase_PlyH/PlyE-like"/>
</dbReference>
<reference evidence="14" key="1">
    <citation type="submission" date="2022-11" db="UniProtKB">
        <authorList>
            <consortium name="WormBaseParasite"/>
        </authorList>
    </citation>
    <scope>IDENTIFICATION</scope>
</reference>
<evidence type="ECO:0000256" key="11">
    <source>
        <dbReference type="ARBA" id="ARBA00039895"/>
    </source>
</evidence>
<evidence type="ECO:0000256" key="7">
    <source>
        <dbReference type="ARBA" id="ARBA00022729"/>
    </source>
</evidence>
<dbReference type="PANTHER" id="PTHR33407">
    <property type="entry name" value="PECTATE LYASE F-RELATED"/>
    <property type="match status" value="1"/>
</dbReference>
<sequence length="220" mass="24366">MFCYISLLVILGFFYFFQTGQSQFWPAATRNITVNATITVNASTTFNCNYTRYIPNPTLLGNGADGVHCRQAGCNITNVWFEDVGEDAMSFFGNTSDNLAITVRGTVFIYDFWVHTFTRFARTCGNCAQQYARHFVISNLTATNGTAGQYVAGINFNYNDSATITGLKLGDASARNVPACKRFRGVPVATLPPMELMRMVDFASTTRLTLLICLELENKA</sequence>
<keyword evidence="13" id="KW-1185">Reference proteome</keyword>
<keyword evidence="6" id="KW-0964">Secreted</keyword>
<comment type="similarity">
    <text evidence="4">Belongs to the polysaccharide lyase 3 family.</text>
</comment>
<dbReference type="InterPro" id="IPR012334">
    <property type="entry name" value="Pectin_lyas_fold"/>
</dbReference>
<dbReference type="WBParaSite" id="jg14602">
    <property type="protein sequence ID" value="jg14602"/>
    <property type="gene ID" value="jg14602"/>
</dbReference>
<organism evidence="13 14">
    <name type="scientific">Ditylenchus dipsaci</name>
    <dbReference type="NCBI Taxonomy" id="166011"/>
    <lineage>
        <taxon>Eukaryota</taxon>
        <taxon>Metazoa</taxon>
        <taxon>Ecdysozoa</taxon>
        <taxon>Nematoda</taxon>
        <taxon>Chromadorea</taxon>
        <taxon>Rhabditida</taxon>
        <taxon>Tylenchina</taxon>
        <taxon>Tylenchomorpha</taxon>
        <taxon>Sphaerularioidea</taxon>
        <taxon>Anguinidae</taxon>
        <taxon>Anguininae</taxon>
        <taxon>Ditylenchus</taxon>
    </lineage>
</organism>
<dbReference type="AlphaFoldDB" id="A0A915D270"/>
<evidence type="ECO:0000256" key="5">
    <source>
        <dbReference type="ARBA" id="ARBA00012272"/>
    </source>
</evidence>
<accession>A0A915D270</accession>
<keyword evidence="9" id="KW-0456">Lyase</keyword>
<dbReference type="Pfam" id="PF03211">
    <property type="entry name" value="Pectate_lyase"/>
    <property type="match status" value="2"/>
</dbReference>
<evidence type="ECO:0000313" key="13">
    <source>
        <dbReference type="Proteomes" id="UP000887574"/>
    </source>
</evidence>
<dbReference type="Gene3D" id="2.160.20.10">
    <property type="entry name" value="Single-stranded right-handed beta-helix, Pectin lyase-like"/>
    <property type="match status" value="1"/>
</dbReference>
<comment type="cofactor">
    <cofactor evidence="2">
        <name>Ca(2+)</name>
        <dbReference type="ChEBI" id="CHEBI:29108"/>
    </cofactor>
</comment>
<evidence type="ECO:0000256" key="10">
    <source>
        <dbReference type="ARBA" id="ARBA00025679"/>
    </source>
</evidence>
<dbReference type="GO" id="GO:0005576">
    <property type="term" value="C:extracellular region"/>
    <property type="evidence" value="ECO:0007669"/>
    <property type="project" value="UniProtKB-SubCell"/>
</dbReference>
<name>A0A915D270_9BILA</name>
<dbReference type="PANTHER" id="PTHR33407:SF9">
    <property type="entry name" value="PECTATE LYASE F-RELATED"/>
    <property type="match status" value="1"/>
</dbReference>
<keyword evidence="8" id="KW-0106">Calcium</keyword>
<comment type="catalytic activity">
    <reaction evidence="1">
        <text>Eliminative cleavage of (1-&gt;4)-alpha-D-galacturonan to give oligosaccharides with 4-deoxy-alpha-D-galact-4-enuronosyl groups at their non-reducing ends.</text>
        <dbReference type="EC" id="4.2.2.2"/>
    </reaction>
</comment>
<dbReference type="InterPro" id="IPR011050">
    <property type="entry name" value="Pectin_lyase_fold/virulence"/>
</dbReference>
<evidence type="ECO:0000313" key="14">
    <source>
        <dbReference type="WBParaSite" id="jg14602"/>
    </source>
</evidence>
<evidence type="ECO:0000256" key="4">
    <source>
        <dbReference type="ARBA" id="ARBA00006463"/>
    </source>
</evidence>
<comment type="subcellular location">
    <subcellularLocation>
        <location evidence="3">Secreted</location>
    </subcellularLocation>
</comment>
<evidence type="ECO:0000256" key="9">
    <source>
        <dbReference type="ARBA" id="ARBA00023239"/>
    </source>
</evidence>
<dbReference type="EC" id="4.2.2.2" evidence="5"/>
<feature type="signal peptide" evidence="12">
    <location>
        <begin position="1"/>
        <end position="22"/>
    </location>
</feature>
<keyword evidence="7 12" id="KW-0732">Signal</keyword>
<dbReference type="Proteomes" id="UP000887574">
    <property type="component" value="Unplaced"/>
</dbReference>
<dbReference type="GO" id="GO:0045490">
    <property type="term" value="P:pectin catabolic process"/>
    <property type="evidence" value="ECO:0007669"/>
    <property type="project" value="TreeGrafter"/>
</dbReference>
<evidence type="ECO:0000256" key="12">
    <source>
        <dbReference type="SAM" id="SignalP"/>
    </source>
</evidence>
<evidence type="ECO:0000256" key="8">
    <source>
        <dbReference type="ARBA" id="ARBA00022837"/>
    </source>
</evidence>
<evidence type="ECO:0000256" key="6">
    <source>
        <dbReference type="ARBA" id="ARBA00022525"/>
    </source>
</evidence>
<evidence type="ECO:0000256" key="2">
    <source>
        <dbReference type="ARBA" id="ARBA00001913"/>
    </source>
</evidence>